<accession>A0ACC1HP40</accession>
<evidence type="ECO:0000313" key="2">
    <source>
        <dbReference type="Proteomes" id="UP001145114"/>
    </source>
</evidence>
<sequence>MNRIEERLDTISDHARTLDDRVRNLDDRVRNLDDRVREVESHHRAFPPGIATPSRALVTTPPACAQTTAANPPPMHTPLPAPHQAVAIPPATPVRHPAPTMPPATPMRAFHLTGTNTGELGEPRKPADLPLYRPRGKEKENVYTDAENFIEAYEIILDAYRIEKDTYGVRWLPAHLTPDEYRNLANRTPERRLPPSWEQTRKLFVDTFAPPVAPYQHLQELSTIRFRPKDDIIAFINRFDRLRTKAELGPHNKLAVEAYYQALPKDLRNLVLMQERGSRPRKPTIQELYRWTQEAYADYCRLAGLNEFPRIIIPSEENANRRRRETDGDRRANSPAPHNRVREIRQDRANQWGRPLDSRERRLGGGGNPHRHSANDAMARHEGPMRGRMTRDDRKRRATMSQPPDAVIRKTMANSDEEEGARGVTSSEPDPLTD</sequence>
<reference evidence="1" key="1">
    <citation type="submission" date="2022-06" db="EMBL/GenBank/DDBJ databases">
        <title>Phylogenomic reconstructions and comparative analyses of Kickxellomycotina fungi.</title>
        <authorList>
            <person name="Reynolds N.K."/>
            <person name="Stajich J.E."/>
            <person name="Barry K."/>
            <person name="Grigoriev I.V."/>
            <person name="Crous P."/>
            <person name="Smith M.E."/>
        </authorList>
    </citation>
    <scope>NUCLEOTIDE SEQUENCE</scope>
    <source>
        <strain evidence="1">RSA 2271</strain>
    </source>
</reference>
<evidence type="ECO:0000313" key="1">
    <source>
        <dbReference type="EMBL" id="KAJ1677538.1"/>
    </source>
</evidence>
<protein>
    <submittedName>
        <fullName evidence="1">Uncharacterized protein</fullName>
    </submittedName>
</protein>
<dbReference type="Proteomes" id="UP001145114">
    <property type="component" value="Unassembled WGS sequence"/>
</dbReference>
<gene>
    <name evidence="1" type="ORF">EV182_005951</name>
</gene>
<proteinExistence type="predicted"/>
<comment type="caution">
    <text evidence="1">The sequence shown here is derived from an EMBL/GenBank/DDBJ whole genome shotgun (WGS) entry which is preliminary data.</text>
</comment>
<name>A0ACC1HP40_9FUNG</name>
<dbReference type="EMBL" id="JAMZIH010002295">
    <property type="protein sequence ID" value="KAJ1677538.1"/>
    <property type="molecule type" value="Genomic_DNA"/>
</dbReference>
<keyword evidence="2" id="KW-1185">Reference proteome</keyword>
<organism evidence="1 2">
    <name type="scientific">Spiromyces aspiralis</name>
    <dbReference type="NCBI Taxonomy" id="68401"/>
    <lineage>
        <taxon>Eukaryota</taxon>
        <taxon>Fungi</taxon>
        <taxon>Fungi incertae sedis</taxon>
        <taxon>Zoopagomycota</taxon>
        <taxon>Kickxellomycotina</taxon>
        <taxon>Kickxellomycetes</taxon>
        <taxon>Kickxellales</taxon>
        <taxon>Kickxellaceae</taxon>
        <taxon>Spiromyces</taxon>
    </lineage>
</organism>
<feature type="non-terminal residue" evidence="1">
    <location>
        <position position="434"/>
    </location>
</feature>